<feature type="transmembrane region" description="Helical" evidence="2">
    <location>
        <begin position="132"/>
        <end position="152"/>
    </location>
</feature>
<sequence>MNDRSGSDEASGSTATRDPTSEPPANEPNPATAESDRTTTGESDRTTTGESEPTTTDDADPETVRRWAILCGLLGVATLLVALATGVQGPIGEAIGAAVLGCAFVGVAVLGPRRAPGALQALANGWAEHRRYTGGAAGLFFLGVAGGLALGATGVNLLQLITEVTGQDPFAGIEESDLTAWWFVQNNTIPFLVSIAGAVSLGLLSAYVIGFNGLLVGNVVWFTGGLVGVDYILVGLLPHGIFELTALFVAAGVGFRIVHRLVARITGRREAFVTRAYLRRTAALVVFAWFLLVLAAFVETYVTSPLLETVFAERLEGLETA</sequence>
<feature type="compositionally biased region" description="Polar residues" evidence="1">
    <location>
        <begin position="8"/>
        <end position="18"/>
    </location>
</feature>
<protein>
    <submittedName>
        <fullName evidence="3">Stage II sporulation protein M</fullName>
    </submittedName>
</protein>
<gene>
    <name evidence="3" type="ORF">ACFOUR_11755</name>
</gene>
<evidence type="ECO:0000313" key="3">
    <source>
        <dbReference type="EMBL" id="MFC3959039.1"/>
    </source>
</evidence>
<evidence type="ECO:0000256" key="2">
    <source>
        <dbReference type="SAM" id="Phobius"/>
    </source>
</evidence>
<dbReference type="PANTHER" id="PTHR35337">
    <property type="entry name" value="SLR1478 PROTEIN"/>
    <property type="match status" value="1"/>
</dbReference>
<feature type="transmembrane region" description="Helical" evidence="2">
    <location>
        <begin position="94"/>
        <end position="111"/>
    </location>
</feature>
<organism evidence="3 4">
    <name type="scientific">Halovivax cerinus</name>
    <dbReference type="NCBI Taxonomy" id="1487865"/>
    <lineage>
        <taxon>Archaea</taxon>
        <taxon>Methanobacteriati</taxon>
        <taxon>Methanobacteriota</taxon>
        <taxon>Stenosarchaea group</taxon>
        <taxon>Halobacteria</taxon>
        <taxon>Halobacteriales</taxon>
        <taxon>Natrialbaceae</taxon>
        <taxon>Halovivax</taxon>
    </lineage>
</organism>
<feature type="transmembrane region" description="Helical" evidence="2">
    <location>
        <begin position="215"/>
        <end position="234"/>
    </location>
</feature>
<dbReference type="PANTHER" id="PTHR35337:SF1">
    <property type="entry name" value="SLR1478 PROTEIN"/>
    <property type="match status" value="1"/>
</dbReference>
<feature type="transmembrane region" description="Helical" evidence="2">
    <location>
        <begin position="240"/>
        <end position="258"/>
    </location>
</feature>
<evidence type="ECO:0000256" key="1">
    <source>
        <dbReference type="SAM" id="MobiDB-lite"/>
    </source>
</evidence>
<dbReference type="InterPro" id="IPR002798">
    <property type="entry name" value="SpoIIM-like"/>
</dbReference>
<feature type="transmembrane region" description="Helical" evidence="2">
    <location>
        <begin position="278"/>
        <end position="298"/>
    </location>
</feature>
<dbReference type="Proteomes" id="UP001595846">
    <property type="component" value="Unassembled WGS sequence"/>
</dbReference>
<dbReference type="EMBL" id="JBHSAQ010000010">
    <property type="protein sequence ID" value="MFC3959039.1"/>
    <property type="molecule type" value="Genomic_DNA"/>
</dbReference>
<feature type="compositionally biased region" description="Basic and acidic residues" evidence="1">
    <location>
        <begin position="34"/>
        <end position="47"/>
    </location>
</feature>
<feature type="region of interest" description="Disordered" evidence="1">
    <location>
        <begin position="1"/>
        <end position="61"/>
    </location>
</feature>
<evidence type="ECO:0000313" key="4">
    <source>
        <dbReference type="Proteomes" id="UP001595846"/>
    </source>
</evidence>
<keyword evidence="2" id="KW-1133">Transmembrane helix</keyword>
<comment type="caution">
    <text evidence="3">The sequence shown here is derived from an EMBL/GenBank/DDBJ whole genome shotgun (WGS) entry which is preliminary data.</text>
</comment>
<dbReference type="AlphaFoldDB" id="A0ABD5NR38"/>
<accession>A0ABD5NR38</accession>
<dbReference type="GeneID" id="73902695"/>
<dbReference type="RefSeq" id="WP_256533564.1">
    <property type="nucleotide sequence ID" value="NZ_CP101824.1"/>
</dbReference>
<keyword evidence="2" id="KW-0812">Transmembrane</keyword>
<proteinExistence type="predicted"/>
<keyword evidence="2" id="KW-0472">Membrane</keyword>
<feature type="transmembrane region" description="Helical" evidence="2">
    <location>
        <begin position="67"/>
        <end position="88"/>
    </location>
</feature>
<keyword evidence="4" id="KW-1185">Reference proteome</keyword>
<dbReference type="Pfam" id="PF01944">
    <property type="entry name" value="SpoIIM"/>
    <property type="match status" value="1"/>
</dbReference>
<feature type="transmembrane region" description="Helical" evidence="2">
    <location>
        <begin position="189"/>
        <end position="208"/>
    </location>
</feature>
<name>A0ABD5NR38_9EURY</name>
<reference evidence="3 4" key="1">
    <citation type="journal article" date="2019" name="Int. J. Syst. Evol. Microbiol.">
        <title>The Global Catalogue of Microorganisms (GCM) 10K type strain sequencing project: providing services to taxonomists for standard genome sequencing and annotation.</title>
        <authorList>
            <consortium name="The Broad Institute Genomics Platform"/>
            <consortium name="The Broad Institute Genome Sequencing Center for Infectious Disease"/>
            <person name="Wu L."/>
            <person name="Ma J."/>
        </authorList>
    </citation>
    <scope>NUCLEOTIDE SEQUENCE [LARGE SCALE GENOMIC DNA]</scope>
    <source>
        <strain evidence="3 4">IBRC-M 10256</strain>
    </source>
</reference>